<dbReference type="InterPro" id="IPR001214">
    <property type="entry name" value="SET_dom"/>
</dbReference>
<dbReference type="OrthoDB" id="5792673at2759"/>
<dbReference type="SMART" id="SM00317">
    <property type="entry name" value="SET"/>
    <property type="match status" value="1"/>
</dbReference>
<proteinExistence type="predicted"/>
<dbReference type="PANTHER" id="PTHR46223:SF3">
    <property type="entry name" value="HISTONE-LYSINE N-METHYLTRANSFERASE SET-23"/>
    <property type="match status" value="1"/>
</dbReference>
<comment type="subcellular location">
    <subcellularLocation>
        <location evidence="1">Chromosome</location>
    </subcellularLocation>
</comment>
<evidence type="ECO:0000313" key="10">
    <source>
        <dbReference type="EMBL" id="EGT41505.1"/>
    </source>
</evidence>
<evidence type="ECO:0000259" key="9">
    <source>
        <dbReference type="PROSITE" id="PS50280"/>
    </source>
</evidence>
<dbReference type="SUPFAM" id="SSF82199">
    <property type="entry name" value="SET domain"/>
    <property type="match status" value="1"/>
</dbReference>
<dbReference type="PANTHER" id="PTHR46223">
    <property type="entry name" value="HISTONE-LYSINE N-METHYLTRANSFERASE SUV39H"/>
    <property type="match status" value="1"/>
</dbReference>
<dbReference type="GO" id="GO:0008168">
    <property type="term" value="F:methyltransferase activity"/>
    <property type="evidence" value="ECO:0007669"/>
    <property type="project" value="UniProtKB-KW"/>
</dbReference>
<keyword evidence="2" id="KW-0158">Chromosome</keyword>
<evidence type="ECO:0000256" key="7">
    <source>
        <dbReference type="ARBA" id="ARBA00022833"/>
    </source>
</evidence>
<evidence type="ECO:0000256" key="1">
    <source>
        <dbReference type="ARBA" id="ARBA00004286"/>
    </source>
</evidence>
<dbReference type="Pfam" id="PF00856">
    <property type="entry name" value="SET"/>
    <property type="match status" value="1"/>
</dbReference>
<dbReference type="InParanoid" id="G0MQX0"/>
<evidence type="ECO:0000256" key="4">
    <source>
        <dbReference type="ARBA" id="ARBA00022679"/>
    </source>
</evidence>
<evidence type="ECO:0000256" key="3">
    <source>
        <dbReference type="ARBA" id="ARBA00022603"/>
    </source>
</evidence>
<sequence length="529" mass="59818">MPKRANTNGHSSTGGSSATNVDGRQKLRRLAATPRNSATSSTVAVRSDRPYSVPVQTGFSKCSPILPTQCDIIIVGQTPLSNLPQNAIFFANFEARLPWIDSTEALNGQKYGSLILNTDYPGIPSKKYEAHQAPKAKSKATKKWPVQAVYKAENNKWKVSYEGWSSDSIDTYDVTEIDVAFIKRFQLKADFLEAYKKLAGPSSTQPIKNWLHLCQDYSDDAHHMFWLYQDLTFFHSKLEQQHPYSDASIHYFCLTEPMVPPPKYTYSPVSTLEESVVTYCQTKTSNKTFAELESLGLNNPKYPTQRICENWKNCKCDARFSALYVANETRNVRFLRDGTIDINSFATDEDRVLIECSDECECSINCPRRPLQRGQQKSVAVFYEGGNMEFGVRAMQTIKKGDFIMEYTGHLFDSETKNDTFLDTKNGTYDASCSVIDSKRIVIDAEHIGNAARFINHKCTPNAVFIDTESRRNEKDLLIPRISIYALADIAIGESIFLRYWAEGEEDEDGIDCDCQTEDCIKVLPIRMT</sequence>
<dbReference type="GO" id="GO:0046872">
    <property type="term" value="F:metal ion binding"/>
    <property type="evidence" value="ECO:0007669"/>
    <property type="project" value="UniProtKB-KW"/>
</dbReference>
<keyword evidence="11" id="KW-1185">Reference proteome</keyword>
<keyword evidence="7" id="KW-0862">Zinc</keyword>
<dbReference type="Gene3D" id="2.170.270.10">
    <property type="entry name" value="SET domain"/>
    <property type="match status" value="1"/>
</dbReference>
<reference evidence="11" key="1">
    <citation type="submission" date="2011-07" db="EMBL/GenBank/DDBJ databases">
        <authorList>
            <consortium name="Caenorhabditis brenneri Sequencing and Analysis Consortium"/>
            <person name="Wilson R.K."/>
        </authorList>
    </citation>
    <scope>NUCLEOTIDE SEQUENCE [LARGE SCALE GENOMIC DNA]</scope>
    <source>
        <strain evidence="11">PB2801</strain>
    </source>
</reference>
<dbReference type="STRING" id="135651.G0MQX0"/>
<keyword evidence="3" id="KW-0489">Methyltransferase</keyword>
<dbReference type="InterPro" id="IPR046341">
    <property type="entry name" value="SET_dom_sf"/>
</dbReference>
<evidence type="ECO:0000256" key="5">
    <source>
        <dbReference type="ARBA" id="ARBA00022691"/>
    </source>
</evidence>
<dbReference type="GO" id="GO:0005694">
    <property type="term" value="C:chromosome"/>
    <property type="evidence" value="ECO:0007669"/>
    <property type="project" value="UniProtKB-SubCell"/>
</dbReference>
<name>G0MQX0_CAEBE</name>
<dbReference type="AlphaFoldDB" id="G0MQX0"/>
<gene>
    <name evidence="10" type="ORF">CAEBREN_24064</name>
</gene>
<accession>G0MQX0</accession>
<feature type="region of interest" description="Disordered" evidence="8">
    <location>
        <begin position="1"/>
        <end position="23"/>
    </location>
</feature>
<dbReference type="EMBL" id="GL379807">
    <property type="protein sequence ID" value="EGT41505.1"/>
    <property type="molecule type" value="Genomic_DNA"/>
</dbReference>
<keyword evidence="5" id="KW-0949">S-adenosyl-L-methionine</keyword>
<evidence type="ECO:0000256" key="2">
    <source>
        <dbReference type="ARBA" id="ARBA00022454"/>
    </source>
</evidence>
<dbReference type="HOGENOM" id="CLU_018364_1_0_1"/>
<feature type="domain" description="SET" evidence="9">
    <location>
        <begin position="377"/>
        <end position="501"/>
    </location>
</feature>
<evidence type="ECO:0000256" key="6">
    <source>
        <dbReference type="ARBA" id="ARBA00022723"/>
    </source>
</evidence>
<keyword evidence="6" id="KW-0479">Metal-binding</keyword>
<evidence type="ECO:0000313" key="11">
    <source>
        <dbReference type="Proteomes" id="UP000008068"/>
    </source>
</evidence>
<organism evidence="11">
    <name type="scientific">Caenorhabditis brenneri</name>
    <name type="common">Nematode worm</name>
    <dbReference type="NCBI Taxonomy" id="135651"/>
    <lineage>
        <taxon>Eukaryota</taxon>
        <taxon>Metazoa</taxon>
        <taxon>Ecdysozoa</taxon>
        <taxon>Nematoda</taxon>
        <taxon>Chromadorea</taxon>
        <taxon>Rhabditida</taxon>
        <taxon>Rhabditina</taxon>
        <taxon>Rhabditomorpha</taxon>
        <taxon>Rhabditoidea</taxon>
        <taxon>Rhabditidae</taxon>
        <taxon>Peloderinae</taxon>
        <taxon>Caenorhabditis</taxon>
    </lineage>
</organism>
<dbReference type="Proteomes" id="UP000008068">
    <property type="component" value="Unassembled WGS sequence"/>
</dbReference>
<protein>
    <recommendedName>
        <fullName evidence="9">SET domain-containing protein</fullName>
    </recommendedName>
</protein>
<dbReference type="PROSITE" id="PS50280">
    <property type="entry name" value="SET"/>
    <property type="match status" value="1"/>
</dbReference>
<keyword evidence="4" id="KW-0808">Transferase</keyword>
<dbReference type="InterPro" id="IPR050973">
    <property type="entry name" value="H3K9_Histone-Lys_N-MTase"/>
</dbReference>
<feature type="compositionally biased region" description="Low complexity" evidence="8">
    <location>
        <begin position="1"/>
        <end position="20"/>
    </location>
</feature>
<dbReference type="eggNOG" id="KOG1082">
    <property type="taxonomic scope" value="Eukaryota"/>
</dbReference>
<dbReference type="OMA" id="ECECSIN"/>
<dbReference type="GO" id="GO:0032259">
    <property type="term" value="P:methylation"/>
    <property type="evidence" value="ECO:0007669"/>
    <property type="project" value="UniProtKB-KW"/>
</dbReference>
<evidence type="ECO:0000256" key="8">
    <source>
        <dbReference type="SAM" id="MobiDB-lite"/>
    </source>
</evidence>